<evidence type="ECO:0000256" key="1">
    <source>
        <dbReference type="SAM" id="MobiDB-lite"/>
    </source>
</evidence>
<gene>
    <name evidence="3" type="ORF">SCODWIG_03715</name>
</gene>
<dbReference type="EMBL" id="UFAJ01001016">
    <property type="protein sequence ID" value="SSD61954.1"/>
    <property type="molecule type" value="Genomic_DNA"/>
</dbReference>
<protein>
    <submittedName>
        <fullName evidence="3">Uncharacterized protein</fullName>
    </submittedName>
</protein>
<evidence type="ECO:0000313" key="3">
    <source>
        <dbReference type="EMBL" id="SSD61954.1"/>
    </source>
</evidence>
<keyword evidence="2" id="KW-0812">Transmembrane</keyword>
<dbReference type="Proteomes" id="UP000262825">
    <property type="component" value="Unassembled WGS sequence"/>
</dbReference>
<reference evidence="4" key="1">
    <citation type="submission" date="2018-06" db="EMBL/GenBank/DDBJ databases">
        <authorList>
            <person name="Guldener U."/>
        </authorList>
    </citation>
    <scope>NUCLEOTIDE SEQUENCE [LARGE SCALE GENOMIC DNA]</scope>
    <source>
        <strain evidence="4">UTAD17</strain>
    </source>
</reference>
<feature type="region of interest" description="Disordered" evidence="1">
    <location>
        <begin position="126"/>
        <end position="147"/>
    </location>
</feature>
<feature type="compositionally biased region" description="Basic residues" evidence="1">
    <location>
        <begin position="176"/>
        <end position="188"/>
    </location>
</feature>
<evidence type="ECO:0000256" key="2">
    <source>
        <dbReference type="SAM" id="Phobius"/>
    </source>
</evidence>
<feature type="transmembrane region" description="Helical" evidence="2">
    <location>
        <begin position="75"/>
        <end position="95"/>
    </location>
</feature>
<evidence type="ECO:0000313" key="4">
    <source>
        <dbReference type="Proteomes" id="UP000262825"/>
    </source>
</evidence>
<feature type="region of interest" description="Disordered" evidence="1">
    <location>
        <begin position="166"/>
        <end position="188"/>
    </location>
</feature>
<name>A0A376BBN1_9ASCO</name>
<keyword evidence="4" id="KW-1185">Reference proteome</keyword>
<accession>A0A376BBN1</accession>
<sequence>MIPIPNDPALLREHIYSETGDLHVVLDPRTFSDIDGYKPISAYGLGYFNYYMKTDRELREKRVLDEIVIHVYNNFNFYFIIFWILFVIYAVDTALDKKFSKYYYSNNISNIDEEYSSYTEDEDYYDDDDDDEELYYDNGEDEEDDDEISLPEMKYIKHSKKDDDGIITGNTDKKNKAQLKKKNRRNKRRNYKKRVGGGNFVSRFLYKTFYMKNDDQKKYDRLYGDDDINSITSSQFEYHHVKV</sequence>
<organism evidence="3 4">
    <name type="scientific">Saccharomycodes ludwigii</name>
    <dbReference type="NCBI Taxonomy" id="36035"/>
    <lineage>
        <taxon>Eukaryota</taxon>
        <taxon>Fungi</taxon>
        <taxon>Dikarya</taxon>
        <taxon>Ascomycota</taxon>
        <taxon>Saccharomycotina</taxon>
        <taxon>Saccharomycetes</taxon>
        <taxon>Saccharomycodales</taxon>
        <taxon>Saccharomycodaceae</taxon>
        <taxon>Saccharomycodes</taxon>
    </lineage>
</organism>
<keyword evidence="2" id="KW-1133">Transmembrane helix</keyword>
<dbReference type="VEuPathDB" id="FungiDB:SCODWIG_03715"/>
<proteinExistence type="predicted"/>
<keyword evidence="2" id="KW-0472">Membrane</keyword>
<dbReference type="AlphaFoldDB" id="A0A376BBN1"/>